<feature type="chain" id="PRO_5044999391" description="Flagella basal body P-ring formation protein FlgA" evidence="1">
    <location>
        <begin position="21"/>
        <end position="234"/>
    </location>
</feature>
<evidence type="ECO:0000256" key="1">
    <source>
        <dbReference type="RuleBase" id="RU362063"/>
    </source>
</evidence>
<comment type="caution">
    <text evidence="4">The sequence shown here is derived from an EMBL/GenBank/DDBJ whole genome shotgun (WGS) entry which is preliminary data.</text>
</comment>
<feature type="domain" description="Flagella basal body P-ring formation protein FlgA SAF" evidence="2">
    <location>
        <begin position="113"/>
        <end position="233"/>
    </location>
</feature>
<keyword evidence="5" id="KW-1185">Reference proteome</keyword>
<keyword evidence="1" id="KW-0732">Signal</keyword>
<dbReference type="EMBL" id="JACOFU010000001">
    <property type="protein sequence ID" value="MBC3830368.1"/>
    <property type="molecule type" value="Genomic_DNA"/>
</dbReference>
<dbReference type="CDD" id="cd11614">
    <property type="entry name" value="SAF_CpaB_FlgA_like"/>
    <property type="match status" value="1"/>
</dbReference>
<keyword evidence="4" id="KW-0969">Cilium</keyword>
<dbReference type="NCBIfam" id="TIGR03170">
    <property type="entry name" value="flgA_cterm"/>
    <property type="match status" value="1"/>
</dbReference>
<evidence type="ECO:0000259" key="2">
    <source>
        <dbReference type="Pfam" id="PF13144"/>
    </source>
</evidence>
<dbReference type="InterPro" id="IPR041231">
    <property type="entry name" value="FlgA_N"/>
</dbReference>
<dbReference type="InterPro" id="IPR039246">
    <property type="entry name" value="Flagellar_FlgA"/>
</dbReference>
<accession>A0ABR6XLH1</accession>
<dbReference type="Gene3D" id="3.90.1210.10">
    <property type="entry name" value="Antifreeze-like/N-acetylneuraminic acid synthase C-terminal domain"/>
    <property type="match status" value="1"/>
</dbReference>
<comment type="function">
    <text evidence="1">Involved in the assembly process of the P-ring formation. It may associate with FlgF on the rod constituting a structure essential for the P-ring assembly or may act as a modulator protein for the P-ring assembly.</text>
</comment>
<dbReference type="PANTHER" id="PTHR36307:SF1">
    <property type="entry name" value="FLAGELLA BASAL BODY P-RING FORMATION PROTEIN FLGA"/>
    <property type="match status" value="1"/>
</dbReference>
<keyword evidence="1" id="KW-0574">Periplasm</keyword>
<dbReference type="Pfam" id="PF13144">
    <property type="entry name" value="ChapFlgA"/>
    <property type="match status" value="1"/>
</dbReference>
<evidence type="ECO:0000313" key="5">
    <source>
        <dbReference type="Proteomes" id="UP000643610"/>
    </source>
</evidence>
<evidence type="ECO:0000259" key="3">
    <source>
        <dbReference type="Pfam" id="PF17656"/>
    </source>
</evidence>
<feature type="domain" description="FlgA N-terminal" evidence="3">
    <location>
        <begin position="35"/>
        <end position="109"/>
    </location>
</feature>
<protein>
    <recommendedName>
        <fullName evidence="1">Flagella basal body P-ring formation protein FlgA</fullName>
    </recommendedName>
</protein>
<organism evidence="4 5">
    <name type="scientific">Undibacterium amnicola</name>
    <dbReference type="NCBI Taxonomy" id="1834038"/>
    <lineage>
        <taxon>Bacteria</taxon>
        <taxon>Pseudomonadati</taxon>
        <taxon>Pseudomonadota</taxon>
        <taxon>Betaproteobacteria</taxon>
        <taxon>Burkholderiales</taxon>
        <taxon>Oxalobacteraceae</taxon>
        <taxon>Undibacterium</taxon>
    </lineage>
</organism>
<comment type="similarity">
    <text evidence="1">Belongs to the FlgA family.</text>
</comment>
<feature type="signal peptide" evidence="1">
    <location>
        <begin position="1"/>
        <end position="20"/>
    </location>
</feature>
<proteinExistence type="inferred from homology"/>
<sequence>MKHLSRLIFAIIILTMHAKALGQIATTQSEQSIAISKEVERFLRLQTSQLNNDIEIGVKPIDSRLKLQSCDELVGFLPPGTKAWGKLTVGVRCTKPKAWTIYVAAQVRVFGDYYATKSPVNAGQKITEKDVVKIRGEISNQAPGVILSIDNAIGKTMQSGYPAGVSLRADMFKLIPIIQQGQSIKIISQGAGFRVSNDAIALNNASEGQITKAKTQSGVLVSGIARSGGFIEVQ</sequence>
<dbReference type="Pfam" id="PF17656">
    <property type="entry name" value="ChapFlgA_N"/>
    <property type="match status" value="1"/>
</dbReference>
<evidence type="ECO:0000313" key="4">
    <source>
        <dbReference type="EMBL" id="MBC3830368.1"/>
    </source>
</evidence>
<name>A0ABR6XLH1_9BURK</name>
<gene>
    <name evidence="4" type="primary">flgA</name>
    <name evidence="4" type="ORF">H8K33_02505</name>
</gene>
<dbReference type="RefSeq" id="WP_186889387.1">
    <property type="nucleotide sequence ID" value="NZ_JACOFU010000001.1"/>
</dbReference>
<keyword evidence="4" id="KW-0282">Flagellum</keyword>
<dbReference type="PANTHER" id="PTHR36307">
    <property type="entry name" value="FLAGELLA BASAL BODY P-RING FORMATION PROTEIN FLGA"/>
    <property type="match status" value="1"/>
</dbReference>
<reference evidence="4 5" key="1">
    <citation type="submission" date="2020-08" db="EMBL/GenBank/DDBJ databases">
        <title>Novel species isolated from subtropical streams in China.</title>
        <authorList>
            <person name="Lu H."/>
        </authorList>
    </citation>
    <scope>NUCLEOTIDE SEQUENCE [LARGE SCALE GENOMIC DNA]</scope>
    <source>
        <strain evidence="4 5">KCTC 52442</strain>
    </source>
</reference>
<dbReference type="InterPro" id="IPR017585">
    <property type="entry name" value="SAF_FlgA"/>
</dbReference>
<comment type="subcellular location">
    <subcellularLocation>
        <location evidence="1">Periplasm</location>
    </subcellularLocation>
</comment>
<keyword evidence="1" id="KW-1005">Bacterial flagellum biogenesis</keyword>
<dbReference type="Proteomes" id="UP000643610">
    <property type="component" value="Unassembled WGS sequence"/>
</dbReference>
<dbReference type="Gene3D" id="2.30.30.760">
    <property type="match status" value="1"/>
</dbReference>
<keyword evidence="4" id="KW-0966">Cell projection</keyword>